<dbReference type="PaxDb" id="8355-A0A1L8HHI4"/>
<evidence type="ECO:0000256" key="1">
    <source>
        <dbReference type="ARBA" id="ARBA00004479"/>
    </source>
</evidence>
<comment type="similarity">
    <text evidence="2">Belongs to the SLITRK family.</text>
</comment>
<proteinExistence type="inferred from homology"/>
<dbReference type="STRING" id="8355.A0A1L8HHI4"/>
<feature type="domain" description="LRRCT" evidence="9">
    <location>
        <begin position="511"/>
        <end position="560"/>
    </location>
</feature>
<dbReference type="GO" id="GO:0051965">
    <property type="term" value="P:positive regulation of synapse assembly"/>
    <property type="evidence" value="ECO:0000318"/>
    <property type="project" value="GO_Central"/>
</dbReference>
<comment type="subcellular location">
    <subcellularLocation>
        <location evidence="1">Membrane</location>
        <topology evidence="1">Single-pass type I membrane protein</topology>
    </subcellularLocation>
</comment>
<dbReference type="AlphaFoldDB" id="A0A1L8HHI4"/>
<dbReference type="SMART" id="SM00369">
    <property type="entry name" value="LRR_TYP"/>
    <property type="match status" value="9"/>
</dbReference>
<dbReference type="InterPro" id="IPR001611">
    <property type="entry name" value="Leu-rich_rpt"/>
</dbReference>
<dbReference type="PANTHER" id="PTHR45773">
    <property type="entry name" value="SLIT AND NTRK-LIKE PROTEIN 4-RELATED"/>
    <property type="match status" value="1"/>
</dbReference>
<dbReference type="InterPro" id="IPR032675">
    <property type="entry name" value="LRR_dom_sf"/>
</dbReference>
<dbReference type="GO" id="GO:0007409">
    <property type="term" value="P:axonogenesis"/>
    <property type="evidence" value="ECO:0000318"/>
    <property type="project" value="GO_Central"/>
</dbReference>
<keyword evidence="4" id="KW-0812">Transmembrane</keyword>
<dbReference type="OMA" id="IIGDIVC"/>
<keyword evidence="6" id="KW-0677">Repeat</keyword>
<name>A0A1L8HHI4_XENLA</name>
<evidence type="ECO:0000313" key="10">
    <source>
        <dbReference type="Proteomes" id="UP000186698"/>
    </source>
</evidence>
<dbReference type="Pfam" id="PF13855">
    <property type="entry name" value="LRR_8"/>
    <property type="match status" value="2"/>
</dbReference>
<dbReference type="OrthoDB" id="676979at2759"/>
<protein>
    <submittedName>
        <fullName evidence="11">SLIT and NTRK-like protein 6</fullName>
    </submittedName>
</protein>
<dbReference type="PROSITE" id="PS51450">
    <property type="entry name" value="LRR"/>
    <property type="match status" value="5"/>
</dbReference>
<evidence type="ECO:0000256" key="3">
    <source>
        <dbReference type="ARBA" id="ARBA00022614"/>
    </source>
</evidence>
<sequence length="825" mass="94361">MIIYIFLSCILFSIPSGMTESELLSMAACKTLCLCSEKDGIFFVNCEEKGIINLSEINIPPFQYMDLNLLNNGLFKIHENELSSFNNIISLHLGFNNIADIEPGAFNNLSILKKLHINHNSLEILRDDTFKGLENLEFLQADNNFITTIEPNTFSKLTKLKVLILNDNAIESLPSNIFRFVPLTHLDLRGNQLQTLPYVGLLEHIGRITELQIEDNKWTCNCDLLQLKLWLENMPRQSTIGDVVCYSPPNLKGTLLRRLKNEMFCTYQDKFENPSWPMSLVGTASINNDRIPTKIAFVQKAPTKDPALFILPKSPTLLPDFYCPIPCHCSSHTLPGTLIHCQERNLESLSDIGPPPQNPRKLILAGNLINVLHKGDFTDYASLEMLHLGNNHIEMVEEQSFLNLTKLQKLYLNGNRLRSLKPDMLLGLTNLEYLYLEFNFIKEILPETFSSMSKLKILYLNNNLIQSLPDHIFSGVPLTSLNLKSNQFVTFSVTAVLEDLSSLLQIELQENPWDCTCNIIELKTWVQQKTNIMVSEILCSNPTALLKKDLKSIQNEILCPELVNIYSIQSSYPPLVTTTSTVDTILRSLSDSIPLSVVILGLLILLLTTVLCSAGIIVLVLHRRRKSKKKQDNGEIRETSPVHIQYSMYGHKTTHHTTERPSSTLCEQQLSNPIVQVYQNPPFITKQEEDIEEMAEVDSKKHRRSILERENDSPLTSSKVNFRANDPQEFMAFQDASYLYRNMMEKENEIKQLGIAEYLRKNIAHLPPDLDIHYPRSHEEIKLMEALLYSRPRKLRVEQTQNEYFELKANLQAEPDYLEVLEQRT</sequence>
<keyword evidence="3" id="KW-0433">Leucine-rich repeat</keyword>
<dbReference type="Xenbase" id="XB-GENE-17346741">
    <property type="gene designation" value="slitrk6.L"/>
</dbReference>
<reference evidence="11" key="1">
    <citation type="submission" date="2025-08" db="UniProtKB">
        <authorList>
            <consortium name="RefSeq"/>
        </authorList>
    </citation>
    <scope>IDENTIFICATION</scope>
    <source>
        <strain evidence="11">J_2021</strain>
        <tissue evidence="11">Erythrocytes</tissue>
    </source>
</reference>
<evidence type="ECO:0000256" key="4">
    <source>
        <dbReference type="ARBA" id="ARBA00022692"/>
    </source>
</evidence>
<evidence type="ECO:0000313" key="11">
    <source>
        <dbReference type="RefSeq" id="XP_018102743.1"/>
    </source>
</evidence>
<dbReference type="GO" id="GO:0005886">
    <property type="term" value="C:plasma membrane"/>
    <property type="evidence" value="ECO:0000318"/>
    <property type="project" value="GO_Central"/>
</dbReference>
<keyword evidence="8" id="KW-0472">Membrane</keyword>
<dbReference type="InterPro" id="IPR003591">
    <property type="entry name" value="Leu-rich_rpt_typical-subtyp"/>
</dbReference>
<feature type="domain" description="LRRCT" evidence="9">
    <location>
        <begin position="216"/>
        <end position="266"/>
    </location>
</feature>
<evidence type="ECO:0000256" key="7">
    <source>
        <dbReference type="ARBA" id="ARBA00022989"/>
    </source>
</evidence>
<evidence type="ECO:0000256" key="5">
    <source>
        <dbReference type="ARBA" id="ARBA00022729"/>
    </source>
</evidence>
<evidence type="ECO:0000256" key="8">
    <source>
        <dbReference type="ARBA" id="ARBA00023136"/>
    </source>
</evidence>
<dbReference type="RefSeq" id="XP_018102743.1">
    <property type="nucleotide sequence ID" value="XM_018247254.2"/>
</dbReference>
<dbReference type="Bgee" id="108708490">
    <property type="expression patterns" value="Expressed in zone of skin and 7 other cell types or tissues"/>
</dbReference>
<dbReference type="Gene3D" id="3.80.10.10">
    <property type="entry name" value="Ribonuclease Inhibitor"/>
    <property type="match status" value="2"/>
</dbReference>
<keyword evidence="5" id="KW-0732">Signal</keyword>
<dbReference type="SUPFAM" id="SSF52058">
    <property type="entry name" value="L domain-like"/>
    <property type="match status" value="2"/>
</dbReference>
<dbReference type="FunFam" id="3.80.10.10:FF:000001">
    <property type="entry name" value="SLIT and NTRK-like family, member 1"/>
    <property type="match status" value="2"/>
</dbReference>
<dbReference type="GeneID" id="108708490"/>
<gene>
    <name evidence="11 12" type="primary">slitrk6.L</name>
</gene>
<evidence type="ECO:0000259" key="9">
    <source>
        <dbReference type="SMART" id="SM00082"/>
    </source>
</evidence>
<accession>A0A1L8HHI4</accession>
<keyword evidence="10" id="KW-1185">Reference proteome</keyword>
<dbReference type="CTD" id="108708490"/>
<evidence type="ECO:0000313" key="12">
    <source>
        <dbReference type="Xenbase" id="XB-GENE-17346741"/>
    </source>
</evidence>
<evidence type="ECO:0000256" key="2">
    <source>
        <dbReference type="ARBA" id="ARBA00010439"/>
    </source>
</evidence>
<evidence type="ECO:0000256" key="6">
    <source>
        <dbReference type="ARBA" id="ARBA00022737"/>
    </source>
</evidence>
<dbReference type="Proteomes" id="UP000186698">
    <property type="component" value="Chromosome 2L"/>
</dbReference>
<keyword evidence="7" id="KW-1133">Transmembrane helix</keyword>
<dbReference type="PANTHER" id="PTHR45773:SF1">
    <property type="entry name" value="SLIT AND NTRK-LIKE PROTEIN 6"/>
    <property type="match status" value="1"/>
</dbReference>
<dbReference type="KEGG" id="xla:108708490"/>
<dbReference type="InterPro" id="IPR000483">
    <property type="entry name" value="Cys-rich_flank_reg_C"/>
</dbReference>
<organism evidence="10 11">
    <name type="scientific">Xenopus laevis</name>
    <name type="common">African clawed frog</name>
    <dbReference type="NCBI Taxonomy" id="8355"/>
    <lineage>
        <taxon>Eukaryota</taxon>
        <taxon>Metazoa</taxon>
        <taxon>Chordata</taxon>
        <taxon>Craniata</taxon>
        <taxon>Vertebrata</taxon>
        <taxon>Euteleostomi</taxon>
        <taxon>Amphibia</taxon>
        <taxon>Batrachia</taxon>
        <taxon>Anura</taxon>
        <taxon>Pipoidea</taxon>
        <taxon>Pipidae</taxon>
        <taxon>Xenopodinae</taxon>
        <taxon>Xenopus</taxon>
        <taxon>Xenopus</taxon>
    </lineage>
</organism>
<dbReference type="SMART" id="SM00082">
    <property type="entry name" value="LRRCT"/>
    <property type="match status" value="2"/>
</dbReference>
<dbReference type="SMART" id="SM00365">
    <property type="entry name" value="LRR_SD22"/>
    <property type="match status" value="6"/>
</dbReference>
<dbReference type="AGR" id="Xenbase:XB-GENE-17346741"/>